<sequence>MINNKRKLLIIIGNVIGNNVVGVEGRRTSVIGVRNFSTTIRRDHINPQSWHEIDWRRAEEERKGLQEKISIAMQRKDLKEVYRLQHSLINNFGCCALAIRKVVTNKGGKTPGVDEVVWKDPSEYFQAAKDLKKIVQKPDEYRAKPLLRVMIPKGDKGDMCPLGIPTVMDRAVQAIYHFAVDPAVEVTSDRFSFGFRKHRSTHDAIIAIRSCLDKDKHPRWILEADIAKCFDRIDHDLLMKKTPIVHKQVLNQWLKSGVMVEMNYMDTEMGTPQGGIISPMLCNVALNGIEDLVKSQYSRKNDTSPRVNIFRYADDFVITGANPEMLLVLKGVVSDFLKTRGLELSEKKTKITHIRDGFDFLGFNIRRFPFNPRLNQATNQETVLVIQPSKKGIDKLKKTLRQRINKNRPIERIVKDVNPVLRGWAEHKRISYHSQAVFIAIDHWMHQLMVSWTRRHKGSRFEAINKYLYSTETRKWNWGSSPKALIVNIGETPITAPKPLKLDRNPYLSEDYEYFMKRRETLIYAKFRAAIYRKFKQLCPGCGESLHNGEPVELHHIIPRKSGGIYDMKNIQPLHQICHQKVTHSKPDTEAIPEQIVDKLIPTGKGPRVLKYYLPDDGKEASENTK</sequence>
<dbReference type="InterPro" id="IPR025960">
    <property type="entry name" value="RVT_N"/>
</dbReference>
<dbReference type="SUPFAM" id="SSF56672">
    <property type="entry name" value="DNA/RNA polymerases"/>
    <property type="match status" value="1"/>
</dbReference>
<dbReference type="RefSeq" id="YP_009240571.1">
    <property type="nucleotide sequence ID" value="NC_029745.1"/>
</dbReference>
<dbReference type="InterPro" id="IPR030931">
    <property type="entry name" value="Group_II_RT_mat"/>
</dbReference>
<dbReference type="AlphaFoldDB" id="A0A140IMY5"/>
<dbReference type="GO" id="GO:0003676">
    <property type="term" value="F:nucleic acid binding"/>
    <property type="evidence" value="ECO:0007669"/>
    <property type="project" value="InterPro"/>
</dbReference>
<evidence type="ECO:0000259" key="1">
    <source>
        <dbReference type="PROSITE" id="PS50878"/>
    </source>
</evidence>
<dbReference type="Pfam" id="PF01844">
    <property type="entry name" value="HNH"/>
    <property type="match status" value="1"/>
</dbReference>
<dbReference type="InterPro" id="IPR043502">
    <property type="entry name" value="DNA/RNA_pol_sf"/>
</dbReference>
<reference evidence="2" key="1">
    <citation type="journal article" date="2016" name="Genome Announc.">
        <title>Complete Mitochondrial Genome Sequence of the Pezizomycete Pyronema confluens.</title>
        <authorList>
            <person name="Nowrousian M."/>
        </authorList>
    </citation>
    <scope>NUCLEOTIDE SEQUENCE</scope>
    <source>
        <strain evidence="2">CBS 100304</strain>
    </source>
</reference>
<dbReference type="GO" id="GO:0004519">
    <property type="term" value="F:endonuclease activity"/>
    <property type="evidence" value="ECO:0007669"/>
    <property type="project" value="InterPro"/>
</dbReference>
<feature type="domain" description="Reverse transcriptase" evidence="1">
    <location>
        <begin position="98"/>
        <end position="365"/>
    </location>
</feature>
<dbReference type="InterPro" id="IPR002711">
    <property type="entry name" value="HNH"/>
</dbReference>
<accession>A0A140IMY5</accession>
<dbReference type="Pfam" id="PF00078">
    <property type="entry name" value="RVT_1"/>
    <property type="match status" value="1"/>
</dbReference>
<dbReference type="Pfam" id="PF08388">
    <property type="entry name" value="GIIM"/>
    <property type="match status" value="1"/>
</dbReference>
<dbReference type="GeneID" id="27074522"/>
<name>A0A140IMY5_9PEZI</name>
<dbReference type="Gene3D" id="1.10.30.50">
    <property type="match status" value="1"/>
</dbReference>
<dbReference type="CDD" id="cd01651">
    <property type="entry name" value="RT_G2_intron"/>
    <property type="match status" value="1"/>
</dbReference>
<dbReference type="PROSITE" id="PS50878">
    <property type="entry name" value="RT_POL"/>
    <property type="match status" value="1"/>
</dbReference>
<dbReference type="InterPro" id="IPR000477">
    <property type="entry name" value="RT_dom"/>
</dbReference>
<dbReference type="PANTHER" id="PTHR34047">
    <property type="entry name" value="NUCLEAR INTRON MATURASE 1, MITOCHONDRIAL-RELATED"/>
    <property type="match status" value="1"/>
</dbReference>
<dbReference type="InterPro" id="IPR051083">
    <property type="entry name" value="GrpII_Intron_Splice-Mob/Def"/>
</dbReference>
<dbReference type="NCBIfam" id="TIGR04416">
    <property type="entry name" value="group_II_RT_mat"/>
    <property type="match status" value="1"/>
</dbReference>
<dbReference type="InterPro" id="IPR003615">
    <property type="entry name" value="HNH_nuc"/>
</dbReference>
<dbReference type="GO" id="GO:0008270">
    <property type="term" value="F:zinc ion binding"/>
    <property type="evidence" value="ECO:0007669"/>
    <property type="project" value="InterPro"/>
</dbReference>
<dbReference type="CDD" id="cd00085">
    <property type="entry name" value="HNHc"/>
    <property type="match status" value="1"/>
</dbReference>
<proteinExistence type="predicted"/>
<protein>
    <submittedName>
        <fullName evidence="2">RNA-dependent DNA polymerase</fullName>
    </submittedName>
</protein>
<gene>
    <name evidence="2" type="ORF">AWR43_069</name>
</gene>
<keyword evidence="2" id="KW-0496">Mitochondrion</keyword>
<organism evidence="2">
    <name type="scientific">Pyronema omphalodes</name>
    <dbReference type="NCBI Taxonomy" id="337075"/>
    <lineage>
        <taxon>Eukaryota</taxon>
        <taxon>Fungi</taxon>
        <taxon>Dikarya</taxon>
        <taxon>Ascomycota</taxon>
        <taxon>Pezizomycotina</taxon>
        <taxon>Pezizomycetes</taxon>
        <taxon>Pezizales</taxon>
        <taxon>Pyronemataceae</taxon>
        <taxon>Pyronema</taxon>
    </lineage>
</organism>
<dbReference type="EMBL" id="KU707476">
    <property type="protein sequence ID" value="AMO66543.1"/>
    <property type="molecule type" value="Genomic_DNA"/>
</dbReference>
<geneLocation type="mitochondrion" evidence="2"/>
<dbReference type="Pfam" id="PF13655">
    <property type="entry name" value="RVT_N"/>
    <property type="match status" value="1"/>
</dbReference>
<dbReference type="InterPro" id="IPR013597">
    <property type="entry name" value="Mat_intron_G2"/>
</dbReference>
<dbReference type="PANTHER" id="PTHR34047:SF8">
    <property type="entry name" value="PROTEIN YKFC"/>
    <property type="match status" value="1"/>
</dbReference>
<dbReference type="SMART" id="SM00507">
    <property type="entry name" value="HNHc"/>
    <property type="match status" value="1"/>
</dbReference>
<evidence type="ECO:0000313" key="2">
    <source>
        <dbReference type="EMBL" id="AMO66543.1"/>
    </source>
</evidence>